<accession>A0A9Q0BA59</accession>
<organism evidence="7 8">
    <name type="scientific">Emericellopsis cladophorae</name>
    <dbReference type="NCBI Taxonomy" id="2686198"/>
    <lineage>
        <taxon>Eukaryota</taxon>
        <taxon>Fungi</taxon>
        <taxon>Dikarya</taxon>
        <taxon>Ascomycota</taxon>
        <taxon>Pezizomycotina</taxon>
        <taxon>Sordariomycetes</taxon>
        <taxon>Hypocreomycetidae</taxon>
        <taxon>Hypocreales</taxon>
        <taxon>Bionectriaceae</taxon>
        <taxon>Emericellopsis</taxon>
    </lineage>
</organism>
<sequence length="595" mass="65801">DDERTFNRVLKVDKAYHSRHMLPCAEPYVASLHRAGVRALEPTTSGCTWFSSVYGGRPVSTEFHLSDAYWAENMVQPVLFAEALTAAVTTGLPLDVAVELGPHPALQGPATQTVAEAMQRPLPYHGTLERKKSAMEAVSASLGFLWLYLNTSDINLQQCQVALAGQKQKQNHPAISQGLPTYQWDHRAWHWHESRRSRRMRLRQDPFHPLLGHASPDNAPHHLRWTNVLKPTELPWLTGHQVQQQIVFPAAGYLSTAFESAKALGEGKGTIRLIEVDNFHIHQAVAFESEDASIKVSIELSQVAQPSPGTVTALFSYSAALGSQATDLALAARGELKVYLGEASPSLLPERVKTPPYLLPCAKSRLYRFMVSLEYDFAGGFRSLDRIERNLGRATCQAKRAMTDDSSSVMIHPVDLDAAFQSVMLARSYSGDDEIRTLHLPASVSKDHRTNTVSGFSGSVTVYRAGCCHAAVQLDHASFKPVGSGGGDAPRNVFHKMPLVPRAPDGVIAAQGICVTEDDVLILRTLSRLGTYYLRTFDEQVPSSAPIRLEGPLRFYLAYAHHMTQLVRDGKHQYAERAWLQDSLEDVQAEIRERG</sequence>
<evidence type="ECO:0000256" key="3">
    <source>
        <dbReference type="ARBA" id="ARBA00022679"/>
    </source>
</evidence>
<dbReference type="PANTHER" id="PTHR43775:SF20">
    <property type="entry name" value="HYBRID PKS-NRPS SYNTHETASE APDA"/>
    <property type="match status" value="1"/>
</dbReference>
<dbReference type="InterPro" id="IPR001227">
    <property type="entry name" value="Ac_transferase_dom_sf"/>
</dbReference>
<keyword evidence="3" id="KW-0808">Transferase</keyword>
<dbReference type="EMBL" id="JAGIXG020000237">
    <property type="protein sequence ID" value="KAI6777531.1"/>
    <property type="molecule type" value="Genomic_DNA"/>
</dbReference>
<dbReference type="GO" id="GO:0044550">
    <property type="term" value="P:secondary metabolite biosynthetic process"/>
    <property type="evidence" value="ECO:0007669"/>
    <property type="project" value="TreeGrafter"/>
</dbReference>
<keyword evidence="4" id="KW-0511">Multifunctional enzyme</keyword>
<keyword evidence="8" id="KW-1185">Reference proteome</keyword>
<feature type="domain" description="PKS/mFAS DH" evidence="6">
    <location>
        <begin position="208"/>
        <end position="503"/>
    </location>
</feature>
<dbReference type="Gene3D" id="3.40.366.10">
    <property type="entry name" value="Malonyl-Coenzyme A Acyl Carrier Protein, domain 2"/>
    <property type="match status" value="1"/>
</dbReference>
<keyword evidence="2" id="KW-0597">Phosphoprotein</keyword>
<evidence type="ECO:0000256" key="2">
    <source>
        <dbReference type="ARBA" id="ARBA00022553"/>
    </source>
</evidence>
<dbReference type="InterPro" id="IPR049551">
    <property type="entry name" value="PKS_DH_C"/>
</dbReference>
<evidence type="ECO:0000256" key="5">
    <source>
        <dbReference type="PROSITE-ProRule" id="PRU01363"/>
    </source>
</evidence>
<protein>
    <submittedName>
        <fullName evidence="7">Polyketide synthase</fullName>
    </submittedName>
</protein>
<dbReference type="GeneID" id="75832287"/>
<dbReference type="Proteomes" id="UP001055219">
    <property type="component" value="Unassembled WGS sequence"/>
</dbReference>
<dbReference type="PROSITE" id="PS52019">
    <property type="entry name" value="PKS_MFAS_DH"/>
    <property type="match status" value="1"/>
</dbReference>
<dbReference type="InterPro" id="IPR049552">
    <property type="entry name" value="PKS_DH_N"/>
</dbReference>
<dbReference type="AlphaFoldDB" id="A0A9Q0BA59"/>
<dbReference type="GO" id="GO:0004312">
    <property type="term" value="F:fatty acid synthase activity"/>
    <property type="evidence" value="ECO:0007669"/>
    <property type="project" value="TreeGrafter"/>
</dbReference>
<gene>
    <name evidence="7" type="ORF">J7T54_005804</name>
</gene>
<feature type="non-terminal residue" evidence="7">
    <location>
        <position position="1"/>
    </location>
</feature>
<dbReference type="Pfam" id="PF00698">
    <property type="entry name" value="Acyl_transf_1"/>
    <property type="match status" value="1"/>
</dbReference>
<proteinExistence type="predicted"/>
<dbReference type="OrthoDB" id="329835at2759"/>
<dbReference type="InterPro" id="IPR042104">
    <property type="entry name" value="PKS_dehydratase_sf"/>
</dbReference>
<dbReference type="Pfam" id="PF14765">
    <property type="entry name" value="PS-DH"/>
    <property type="match status" value="1"/>
</dbReference>
<reference evidence="7" key="2">
    <citation type="submission" date="2022-07" db="EMBL/GenBank/DDBJ databases">
        <authorList>
            <person name="Goncalves M.F.M."/>
            <person name="Hilario S."/>
            <person name="Van De Peer Y."/>
            <person name="Esteves A.C."/>
            <person name="Alves A."/>
        </authorList>
    </citation>
    <scope>NUCLEOTIDE SEQUENCE</scope>
    <source>
        <strain evidence="7">MUM 19.33</strain>
    </source>
</reference>
<feature type="region of interest" description="C-terminal hotdog fold" evidence="5">
    <location>
        <begin position="358"/>
        <end position="503"/>
    </location>
</feature>
<name>A0A9Q0BA59_9HYPO</name>
<dbReference type="SUPFAM" id="SSF52151">
    <property type="entry name" value="FabD/lysophospholipase-like"/>
    <property type="match status" value="1"/>
</dbReference>
<dbReference type="InterPro" id="IPR020807">
    <property type="entry name" value="PKS_DH"/>
</dbReference>
<dbReference type="Pfam" id="PF21089">
    <property type="entry name" value="PKS_DH_N"/>
    <property type="match status" value="1"/>
</dbReference>
<dbReference type="InterPro" id="IPR014043">
    <property type="entry name" value="Acyl_transferase_dom"/>
</dbReference>
<dbReference type="PANTHER" id="PTHR43775">
    <property type="entry name" value="FATTY ACID SYNTHASE"/>
    <property type="match status" value="1"/>
</dbReference>
<dbReference type="SMART" id="SM00827">
    <property type="entry name" value="PKS_AT"/>
    <property type="match status" value="1"/>
</dbReference>
<feature type="active site" description="Proton donor; for dehydratase activity" evidence="5">
    <location>
        <position position="417"/>
    </location>
</feature>
<dbReference type="InterPro" id="IPR016035">
    <property type="entry name" value="Acyl_Trfase/lysoPLipase"/>
</dbReference>
<comment type="caution">
    <text evidence="7">The sequence shown here is derived from an EMBL/GenBank/DDBJ whole genome shotgun (WGS) entry which is preliminary data.</text>
</comment>
<dbReference type="InterPro" id="IPR049900">
    <property type="entry name" value="PKS_mFAS_DH"/>
</dbReference>
<reference evidence="7" key="1">
    <citation type="journal article" date="2021" name="J Fungi (Basel)">
        <title>Genomic and Metabolomic Analyses of the Marine Fungus Emericellopsis cladophorae: Insights into Saltwater Adaptability Mechanisms and Its Biosynthetic Potential.</title>
        <authorList>
            <person name="Goncalves M.F.M."/>
            <person name="Hilario S."/>
            <person name="Van de Peer Y."/>
            <person name="Esteves A.C."/>
            <person name="Alves A."/>
        </authorList>
    </citation>
    <scope>NUCLEOTIDE SEQUENCE</scope>
    <source>
        <strain evidence="7">MUM 19.33</strain>
    </source>
</reference>
<dbReference type="SMART" id="SM00826">
    <property type="entry name" value="PKS_DH"/>
    <property type="match status" value="1"/>
</dbReference>
<evidence type="ECO:0000256" key="4">
    <source>
        <dbReference type="ARBA" id="ARBA00023268"/>
    </source>
</evidence>
<dbReference type="GO" id="GO:0006633">
    <property type="term" value="P:fatty acid biosynthetic process"/>
    <property type="evidence" value="ECO:0007669"/>
    <property type="project" value="TreeGrafter"/>
</dbReference>
<dbReference type="InterPro" id="IPR050091">
    <property type="entry name" value="PKS_NRPS_Biosynth_Enz"/>
</dbReference>
<evidence type="ECO:0000313" key="7">
    <source>
        <dbReference type="EMBL" id="KAI6777531.1"/>
    </source>
</evidence>
<feature type="region of interest" description="N-terminal hotdog fold" evidence="5">
    <location>
        <begin position="208"/>
        <end position="343"/>
    </location>
</feature>
<evidence type="ECO:0000313" key="8">
    <source>
        <dbReference type="Proteomes" id="UP001055219"/>
    </source>
</evidence>
<feature type="active site" description="Proton acceptor; for dehydratase activity" evidence="5">
    <location>
        <position position="240"/>
    </location>
</feature>
<keyword evidence="1" id="KW-0596">Phosphopantetheine</keyword>
<dbReference type="RefSeq" id="XP_051358387.1">
    <property type="nucleotide sequence ID" value="XM_051510743.1"/>
</dbReference>
<evidence type="ECO:0000256" key="1">
    <source>
        <dbReference type="ARBA" id="ARBA00022450"/>
    </source>
</evidence>
<dbReference type="Gene3D" id="3.10.129.110">
    <property type="entry name" value="Polyketide synthase dehydratase"/>
    <property type="match status" value="1"/>
</dbReference>
<evidence type="ECO:0000259" key="6">
    <source>
        <dbReference type="PROSITE" id="PS52019"/>
    </source>
</evidence>